<evidence type="ECO:0000313" key="3">
    <source>
        <dbReference type="Proteomes" id="UP001151760"/>
    </source>
</evidence>
<dbReference type="PANTHER" id="PTHR47303:SF1">
    <property type="entry name" value="NF-KAPPA-B INHIBITOR BETA"/>
    <property type="match status" value="1"/>
</dbReference>
<dbReference type="InterPro" id="IPR002110">
    <property type="entry name" value="Ankyrin_rpt"/>
</dbReference>
<protein>
    <submittedName>
        <fullName evidence="2">Ankyrin repeat-containing protein</fullName>
    </submittedName>
</protein>
<dbReference type="Pfam" id="PF00023">
    <property type="entry name" value="Ank"/>
    <property type="match status" value="1"/>
</dbReference>
<gene>
    <name evidence="2" type="ORF">Tco_1122793</name>
</gene>
<feature type="compositionally biased region" description="Pro residues" evidence="1">
    <location>
        <begin position="30"/>
        <end position="43"/>
    </location>
</feature>
<feature type="region of interest" description="Disordered" evidence="1">
    <location>
        <begin position="22"/>
        <end position="43"/>
    </location>
</feature>
<dbReference type="InterPro" id="IPR036770">
    <property type="entry name" value="Ankyrin_rpt-contain_sf"/>
</dbReference>
<dbReference type="PANTHER" id="PTHR47303">
    <property type="match status" value="1"/>
</dbReference>
<evidence type="ECO:0000256" key="1">
    <source>
        <dbReference type="SAM" id="MobiDB-lite"/>
    </source>
</evidence>
<reference evidence="2" key="2">
    <citation type="submission" date="2022-01" db="EMBL/GenBank/DDBJ databases">
        <authorList>
            <person name="Yamashiro T."/>
            <person name="Shiraishi A."/>
            <person name="Satake H."/>
            <person name="Nakayama K."/>
        </authorList>
    </citation>
    <scope>NUCLEOTIDE SEQUENCE</scope>
</reference>
<name>A0ABQ5J4H4_9ASTR</name>
<evidence type="ECO:0000313" key="2">
    <source>
        <dbReference type="EMBL" id="GJU06363.1"/>
    </source>
</evidence>
<sequence length="146" mass="15575">MSRPGPGSGGPANIPLIPINHTVVSIGPSPTQPPTPPQAPPPLNLPLQDLFQGSRENYVKYGVPLYEASIKGDWKAAEAILNKKPELIRSAITENGETPLHIAASAESTKDVEEFVENLVNLMDKKDLELQNKNYNTALSLAAAAG</sequence>
<proteinExistence type="predicted"/>
<dbReference type="EMBL" id="BQNB010021434">
    <property type="protein sequence ID" value="GJU06363.1"/>
    <property type="molecule type" value="Genomic_DNA"/>
</dbReference>
<feature type="non-terminal residue" evidence="2">
    <location>
        <position position="146"/>
    </location>
</feature>
<dbReference type="Proteomes" id="UP001151760">
    <property type="component" value="Unassembled WGS sequence"/>
</dbReference>
<comment type="caution">
    <text evidence="2">The sequence shown here is derived from an EMBL/GenBank/DDBJ whole genome shotgun (WGS) entry which is preliminary data.</text>
</comment>
<organism evidence="2 3">
    <name type="scientific">Tanacetum coccineum</name>
    <dbReference type="NCBI Taxonomy" id="301880"/>
    <lineage>
        <taxon>Eukaryota</taxon>
        <taxon>Viridiplantae</taxon>
        <taxon>Streptophyta</taxon>
        <taxon>Embryophyta</taxon>
        <taxon>Tracheophyta</taxon>
        <taxon>Spermatophyta</taxon>
        <taxon>Magnoliopsida</taxon>
        <taxon>eudicotyledons</taxon>
        <taxon>Gunneridae</taxon>
        <taxon>Pentapetalae</taxon>
        <taxon>asterids</taxon>
        <taxon>campanulids</taxon>
        <taxon>Asterales</taxon>
        <taxon>Asteraceae</taxon>
        <taxon>Asteroideae</taxon>
        <taxon>Anthemideae</taxon>
        <taxon>Anthemidinae</taxon>
        <taxon>Tanacetum</taxon>
    </lineage>
</organism>
<dbReference type="Gene3D" id="1.25.40.20">
    <property type="entry name" value="Ankyrin repeat-containing domain"/>
    <property type="match status" value="1"/>
</dbReference>
<reference evidence="2" key="1">
    <citation type="journal article" date="2022" name="Int. J. Mol. Sci.">
        <title>Draft Genome of Tanacetum Coccineum: Genomic Comparison of Closely Related Tanacetum-Family Plants.</title>
        <authorList>
            <person name="Yamashiro T."/>
            <person name="Shiraishi A."/>
            <person name="Nakayama K."/>
            <person name="Satake H."/>
        </authorList>
    </citation>
    <scope>NUCLEOTIDE SEQUENCE</scope>
</reference>
<dbReference type="SUPFAM" id="SSF48403">
    <property type="entry name" value="Ankyrin repeat"/>
    <property type="match status" value="1"/>
</dbReference>
<accession>A0ABQ5J4H4</accession>
<keyword evidence="3" id="KW-1185">Reference proteome</keyword>